<sequence length="94" mass="10741">MPRSRPQARVAVLVYNFDIENQMKSTYWNACVDAHTGEVVDAESRVIKGCFQIQVRFLFCRSVILTSKHTDCLHLVFFLDEATTSKLAKMDSVL</sequence>
<proteinExistence type="predicted"/>
<evidence type="ECO:0000313" key="2">
    <source>
        <dbReference type="Proteomes" id="UP000807469"/>
    </source>
</evidence>
<organism evidence="1 2">
    <name type="scientific">Pholiota conissans</name>
    <dbReference type="NCBI Taxonomy" id="109636"/>
    <lineage>
        <taxon>Eukaryota</taxon>
        <taxon>Fungi</taxon>
        <taxon>Dikarya</taxon>
        <taxon>Basidiomycota</taxon>
        <taxon>Agaricomycotina</taxon>
        <taxon>Agaricomycetes</taxon>
        <taxon>Agaricomycetidae</taxon>
        <taxon>Agaricales</taxon>
        <taxon>Agaricineae</taxon>
        <taxon>Strophariaceae</taxon>
        <taxon>Pholiota</taxon>
    </lineage>
</organism>
<reference evidence="1" key="1">
    <citation type="submission" date="2020-11" db="EMBL/GenBank/DDBJ databases">
        <authorList>
            <consortium name="DOE Joint Genome Institute"/>
            <person name="Ahrendt S."/>
            <person name="Riley R."/>
            <person name="Andreopoulos W."/>
            <person name="Labutti K."/>
            <person name="Pangilinan J."/>
            <person name="Ruiz-Duenas F.J."/>
            <person name="Barrasa J.M."/>
            <person name="Sanchez-Garcia M."/>
            <person name="Camarero S."/>
            <person name="Miyauchi S."/>
            <person name="Serrano A."/>
            <person name="Linde D."/>
            <person name="Babiker R."/>
            <person name="Drula E."/>
            <person name="Ayuso-Fernandez I."/>
            <person name="Pacheco R."/>
            <person name="Padilla G."/>
            <person name="Ferreira P."/>
            <person name="Barriuso J."/>
            <person name="Kellner H."/>
            <person name="Castanera R."/>
            <person name="Alfaro M."/>
            <person name="Ramirez L."/>
            <person name="Pisabarro A.G."/>
            <person name="Kuo A."/>
            <person name="Tritt A."/>
            <person name="Lipzen A."/>
            <person name="He G."/>
            <person name="Yan M."/>
            <person name="Ng V."/>
            <person name="Cullen D."/>
            <person name="Martin F."/>
            <person name="Rosso M.-N."/>
            <person name="Henrissat B."/>
            <person name="Hibbett D."/>
            <person name="Martinez A.T."/>
            <person name="Grigoriev I.V."/>
        </authorList>
    </citation>
    <scope>NUCLEOTIDE SEQUENCE</scope>
    <source>
        <strain evidence="1">CIRM-BRFM 674</strain>
    </source>
</reference>
<protein>
    <submittedName>
        <fullName evidence="1">Uncharacterized protein</fullName>
    </submittedName>
</protein>
<keyword evidence="2" id="KW-1185">Reference proteome</keyword>
<dbReference type="EMBL" id="MU155131">
    <property type="protein sequence ID" value="KAF9486105.1"/>
    <property type="molecule type" value="Genomic_DNA"/>
</dbReference>
<gene>
    <name evidence="1" type="ORF">BDN70DRAFT_870209</name>
</gene>
<dbReference type="AlphaFoldDB" id="A0A9P5ZGA6"/>
<comment type="caution">
    <text evidence="1">The sequence shown here is derived from an EMBL/GenBank/DDBJ whole genome shotgun (WGS) entry which is preliminary data.</text>
</comment>
<evidence type="ECO:0000313" key="1">
    <source>
        <dbReference type="EMBL" id="KAF9486105.1"/>
    </source>
</evidence>
<accession>A0A9P5ZGA6</accession>
<dbReference type="Proteomes" id="UP000807469">
    <property type="component" value="Unassembled WGS sequence"/>
</dbReference>
<name>A0A9P5ZGA6_9AGAR</name>